<dbReference type="InterPro" id="IPR052921">
    <property type="entry name" value="GPCR1_Superfamily_Member"/>
</dbReference>
<keyword evidence="11" id="KW-0325">Glycoprotein</keyword>
<reference evidence="16" key="2">
    <citation type="submission" date="2025-05" db="UniProtKB">
        <authorList>
            <consortium name="Ensembl"/>
        </authorList>
    </citation>
    <scope>IDENTIFICATION</scope>
</reference>
<keyword evidence="6 14" id="KW-1133">Transmembrane helix</keyword>
<keyword evidence="7 13" id="KW-0297">G-protein coupled receptor</keyword>
<keyword evidence="2 14" id="KW-1003">Cell membrane</keyword>
<evidence type="ECO:0000256" key="2">
    <source>
        <dbReference type="ARBA" id="ARBA00022475"/>
    </source>
</evidence>
<dbReference type="GO" id="GO:0005886">
    <property type="term" value="C:plasma membrane"/>
    <property type="evidence" value="ECO:0007669"/>
    <property type="project" value="UniProtKB-SubCell"/>
</dbReference>
<organism evidence="16 18">
    <name type="scientific">Gouania willdenowi</name>
    <name type="common">Blunt-snouted clingfish</name>
    <name type="synonym">Lepadogaster willdenowi</name>
    <dbReference type="NCBI Taxonomy" id="441366"/>
    <lineage>
        <taxon>Eukaryota</taxon>
        <taxon>Metazoa</taxon>
        <taxon>Chordata</taxon>
        <taxon>Craniata</taxon>
        <taxon>Vertebrata</taxon>
        <taxon>Euteleostomi</taxon>
        <taxon>Actinopterygii</taxon>
        <taxon>Neopterygii</taxon>
        <taxon>Teleostei</taxon>
        <taxon>Neoteleostei</taxon>
        <taxon>Acanthomorphata</taxon>
        <taxon>Ovalentaria</taxon>
        <taxon>Blenniimorphae</taxon>
        <taxon>Blenniiformes</taxon>
        <taxon>Gobiesocoidei</taxon>
        <taxon>Gobiesocidae</taxon>
        <taxon>Gobiesocinae</taxon>
        <taxon>Gouania</taxon>
    </lineage>
</organism>
<feature type="transmembrane region" description="Helical" evidence="14">
    <location>
        <begin position="192"/>
        <end position="219"/>
    </location>
</feature>
<evidence type="ECO:0000313" key="18">
    <source>
        <dbReference type="Proteomes" id="UP000694680"/>
    </source>
</evidence>
<dbReference type="OrthoDB" id="10017003at2759"/>
<feature type="transmembrane region" description="Helical" evidence="14">
    <location>
        <begin position="139"/>
        <end position="160"/>
    </location>
</feature>
<keyword evidence="12 13" id="KW-0807">Transducer</keyword>
<dbReference type="PRINTS" id="PR00245">
    <property type="entry name" value="OLFACTORYR"/>
</dbReference>
<dbReference type="PANTHER" id="PTHR26451">
    <property type="entry name" value="G_PROTEIN_RECEP_F1_2 DOMAIN-CONTAINING PROTEIN"/>
    <property type="match status" value="1"/>
</dbReference>
<feature type="transmembrane region" description="Helical" evidence="14">
    <location>
        <begin position="240"/>
        <end position="260"/>
    </location>
</feature>
<dbReference type="AlphaFoldDB" id="A0A8C5GI72"/>
<sequence>MNPELNTTYITLDGLLAVQKYRYVYFFPLLTVYILILCCNLIIVFLICRHKSLHEPMYVFIAALLLNAAFFSTNIYPKLLSDILSEKQLISYSACLFQYFLFYSLAGSEYLLLSAMAYDRYVSICRPLHYPTIMRKSTVCVLLCLAWIVPACLLGVITTLSSKMKICKWVLNAIFCNNSHYNLHCESSDARIILGIFAMVMIALFPVFFILFTYTRILIISYRSCREVRKKAAHTCLPHLLVLVSFSLLCTYDVVIVRLGTDLSKLVRLLMTFQAILYHPLFNPIVYGLKMKEISKHLKRLFCQAKVI</sequence>
<dbReference type="GeneID" id="114455330"/>
<evidence type="ECO:0000256" key="7">
    <source>
        <dbReference type="ARBA" id="ARBA00023040"/>
    </source>
</evidence>
<dbReference type="SUPFAM" id="SSF81321">
    <property type="entry name" value="Family A G protein-coupled receptor-like"/>
    <property type="match status" value="1"/>
</dbReference>
<evidence type="ECO:0000313" key="16">
    <source>
        <dbReference type="Ensembl" id="ENSGWIP00000030655.1"/>
    </source>
</evidence>
<evidence type="ECO:0000256" key="12">
    <source>
        <dbReference type="ARBA" id="ARBA00023224"/>
    </source>
</evidence>
<evidence type="ECO:0000256" key="1">
    <source>
        <dbReference type="ARBA" id="ARBA00004651"/>
    </source>
</evidence>
<evidence type="ECO:0000256" key="10">
    <source>
        <dbReference type="ARBA" id="ARBA00023170"/>
    </source>
</evidence>
<accession>A0A8C5GI72</accession>
<dbReference type="RefSeq" id="XP_028292304.1">
    <property type="nucleotide sequence ID" value="XM_028436503.1"/>
</dbReference>
<keyword evidence="8 14" id="KW-0472">Membrane</keyword>
<feature type="domain" description="G-protein coupled receptors family 1 profile" evidence="15">
    <location>
        <begin position="39"/>
        <end position="287"/>
    </location>
</feature>
<keyword evidence="4 13" id="KW-0812">Transmembrane</keyword>
<evidence type="ECO:0000259" key="15">
    <source>
        <dbReference type="PROSITE" id="PS50262"/>
    </source>
</evidence>
<proteinExistence type="inferred from homology"/>
<dbReference type="InterPro" id="IPR017452">
    <property type="entry name" value="GPCR_Rhodpsn_7TM"/>
</dbReference>
<evidence type="ECO:0000256" key="5">
    <source>
        <dbReference type="ARBA" id="ARBA00022725"/>
    </source>
</evidence>
<evidence type="ECO:0000256" key="4">
    <source>
        <dbReference type="ARBA" id="ARBA00022692"/>
    </source>
</evidence>
<keyword evidence="9" id="KW-1015">Disulfide bond</keyword>
<evidence type="ECO:0000256" key="8">
    <source>
        <dbReference type="ARBA" id="ARBA00023136"/>
    </source>
</evidence>
<dbReference type="PANTHER" id="PTHR26451:SF847">
    <property type="entry name" value="ODORANT RECEPTOR-RELATED"/>
    <property type="match status" value="1"/>
</dbReference>
<reference evidence="16" key="1">
    <citation type="submission" date="2020-06" db="EMBL/GenBank/DDBJ databases">
        <authorList>
            <consortium name="Wellcome Sanger Institute Data Sharing"/>
        </authorList>
    </citation>
    <scope>NUCLEOTIDE SEQUENCE [LARGE SCALE GENOMIC DNA]</scope>
</reference>
<feature type="transmembrane region" description="Helical" evidence="14">
    <location>
        <begin position="58"/>
        <end position="76"/>
    </location>
</feature>
<dbReference type="PROSITE" id="PS50262">
    <property type="entry name" value="G_PROTEIN_RECEP_F1_2"/>
    <property type="match status" value="1"/>
</dbReference>
<protein>
    <recommendedName>
        <fullName evidence="14">Olfactory receptor</fullName>
    </recommendedName>
</protein>
<evidence type="ECO:0000256" key="3">
    <source>
        <dbReference type="ARBA" id="ARBA00022606"/>
    </source>
</evidence>
<evidence type="ECO:0000256" key="13">
    <source>
        <dbReference type="RuleBase" id="RU000688"/>
    </source>
</evidence>
<feature type="transmembrane region" description="Helical" evidence="14">
    <location>
        <begin position="96"/>
        <end position="118"/>
    </location>
</feature>
<evidence type="ECO:0000256" key="9">
    <source>
        <dbReference type="ARBA" id="ARBA00023157"/>
    </source>
</evidence>
<feature type="transmembrane region" description="Helical" evidence="14">
    <location>
        <begin position="23"/>
        <end position="46"/>
    </location>
</feature>
<gene>
    <name evidence="16" type="primary">LOC114455330</name>
    <name evidence="17" type="synonym">LOC114455374</name>
</gene>
<keyword evidence="18" id="KW-1185">Reference proteome</keyword>
<dbReference type="GO" id="GO:0004984">
    <property type="term" value="F:olfactory receptor activity"/>
    <property type="evidence" value="ECO:0007669"/>
    <property type="project" value="InterPro"/>
</dbReference>
<evidence type="ECO:0000256" key="14">
    <source>
        <dbReference type="RuleBase" id="RU363047"/>
    </source>
</evidence>
<dbReference type="Pfam" id="PF13853">
    <property type="entry name" value="7tm_4"/>
    <property type="match status" value="1"/>
</dbReference>
<keyword evidence="10 13" id="KW-0675">Receptor</keyword>
<dbReference type="GO" id="GO:0005549">
    <property type="term" value="F:odorant binding"/>
    <property type="evidence" value="ECO:0007669"/>
    <property type="project" value="TreeGrafter"/>
</dbReference>
<evidence type="ECO:0000313" key="17">
    <source>
        <dbReference type="Ensembl" id="ENSGWIP00000030662.1"/>
    </source>
</evidence>
<dbReference type="Ensembl" id="ENSGWIT00000033413.1">
    <property type="protein sequence ID" value="ENSGWIP00000030662.1"/>
    <property type="gene ID" value="ENSGWIG00000015927.1"/>
</dbReference>
<keyword evidence="5 14" id="KW-0552">Olfaction</keyword>
<dbReference type="PROSITE" id="PS00237">
    <property type="entry name" value="G_PROTEIN_RECEP_F1_1"/>
    <property type="match status" value="1"/>
</dbReference>
<dbReference type="InterPro" id="IPR000276">
    <property type="entry name" value="GPCR_Rhodpsn"/>
</dbReference>
<dbReference type="Gene3D" id="1.20.1070.10">
    <property type="entry name" value="Rhodopsin 7-helix transmembrane proteins"/>
    <property type="match status" value="1"/>
</dbReference>
<name>A0A8C5GI72_GOUWI</name>
<comment type="subcellular location">
    <subcellularLocation>
        <location evidence="1 14">Cell membrane</location>
        <topology evidence="1 14">Multi-pass membrane protein</topology>
    </subcellularLocation>
</comment>
<dbReference type="Ensembl" id="ENSGWIT00000033406.1">
    <property type="protein sequence ID" value="ENSGWIP00000030655.1"/>
    <property type="gene ID" value="ENSGWIG00000015919.1"/>
</dbReference>
<dbReference type="FunFam" id="1.20.1070.10:FF:000024">
    <property type="entry name" value="Olfactory receptor"/>
    <property type="match status" value="1"/>
</dbReference>
<evidence type="ECO:0000256" key="11">
    <source>
        <dbReference type="ARBA" id="ARBA00023180"/>
    </source>
</evidence>
<comment type="similarity">
    <text evidence="13">Belongs to the G-protein coupled receptor 1 family.</text>
</comment>
<evidence type="ECO:0000256" key="6">
    <source>
        <dbReference type="ARBA" id="ARBA00022989"/>
    </source>
</evidence>
<dbReference type="Proteomes" id="UP000694680">
    <property type="component" value="Chromosome 21"/>
</dbReference>
<dbReference type="PRINTS" id="PR00237">
    <property type="entry name" value="GPCRRHODOPSN"/>
</dbReference>
<feature type="transmembrane region" description="Helical" evidence="14">
    <location>
        <begin position="266"/>
        <end position="289"/>
    </location>
</feature>
<keyword evidence="3 14" id="KW-0716">Sensory transduction</keyword>
<dbReference type="GO" id="GO:0004930">
    <property type="term" value="F:G protein-coupled receptor activity"/>
    <property type="evidence" value="ECO:0007669"/>
    <property type="project" value="UniProtKB-KW"/>
</dbReference>
<dbReference type="InterPro" id="IPR000725">
    <property type="entry name" value="Olfact_rcpt"/>
</dbReference>